<keyword evidence="4" id="KW-1134">Transmembrane beta strand</keyword>
<feature type="region of interest" description="Disordered" evidence="8">
    <location>
        <begin position="32"/>
        <end position="57"/>
    </location>
</feature>
<dbReference type="GO" id="GO:0009279">
    <property type="term" value="C:cell outer membrane"/>
    <property type="evidence" value="ECO:0007669"/>
    <property type="project" value="UniProtKB-SubCell"/>
</dbReference>
<evidence type="ECO:0000313" key="10">
    <source>
        <dbReference type="EMBL" id="SHH39729.1"/>
    </source>
</evidence>
<dbReference type="AlphaFoldDB" id="A0A1M5SMG4"/>
<comment type="similarity">
    <text evidence="2">Belongs to the outer membrane factor (OMF) (TC 1.B.17) family.</text>
</comment>
<evidence type="ECO:0000256" key="1">
    <source>
        <dbReference type="ARBA" id="ARBA00004442"/>
    </source>
</evidence>
<proteinExistence type="inferred from homology"/>
<dbReference type="GO" id="GO:1990281">
    <property type="term" value="C:efflux pump complex"/>
    <property type="evidence" value="ECO:0007669"/>
    <property type="project" value="TreeGrafter"/>
</dbReference>
<evidence type="ECO:0000256" key="9">
    <source>
        <dbReference type="SAM" id="SignalP"/>
    </source>
</evidence>
<feature type="signal peptide" evidence="9">
    <location>
        <begin position="1"/>
        <end position="23"/>
    </location>
</feature>
<dbReference type="Proteomes" id="UP000184139">
    <property type="component" value="Unassembled WGS sequence"/>
</dbReference>
<evidence type="ECO:0000313" key="11">
    <source>
        <dbReference type="Proteomes" id="UP000184139"/>
    </source>
</evidence>
<accession>A0A1M5SMG4</accession>
<dbReference type="InterPro" id="IPR051906">
    <property type="entry name" value="TolC-like"/>
</dbReference>
<evidence type="ECO:0000256" key="5">
    <source>
        <dbReference type="ARBA" id="ARBA00022692"/>
    </source>
</evidence>
<evidence type="ECO:0000256" key="7">
    <source>
        <dbReference type="ARBA" id="ARBA00023237"/>
    </source>
</evidence>
<dbReference type="InterPro" id="IPR003423">
    <property type="entry name" value="OMP_efflux"/>
</dbReference>
<keyword evidence="9" id="KW-0732">Signal</keyword>
<feature type="chain" id="PRO_5012070386" evidence="9">
    <location>
        <begin position="24"/>
        <end position="554"/>
    </location>
</feature>
<protein>
    <submittedName>
        <fullName evidence="10">Outer membrane protein TolC</fullName>
    </submittedName>
</protein>
<dbReference type="Gene3D" id="1.20.1600.10">
    <property type="entry name" value="Outer membrane efflux proteins (OEP)"/>
    <property type="match status" value="1"/>
</dbReference>
<keyword evidence="5" id="KW-0812">Transmembrane</keyword>
<evidence type="ECO:0000256" key="4">
    <source>
        <dbReference type="ARBA" id="ARBA00022452"/>
    </source>
</evidence>
<keyword evidence="3" id="KW-0813">Transport</keyword>
<evidence type="ECO:0000256" key="2">
    <source>
        <dbReference type="ARBA" id="ARBA00007613"/>
    </source>
</evidence>
<dbReference type="STRING" id="1121409.SAMN02745124_00437"/>
<dbReference type="EMBL" id="FQXS01000001">
    <property type="protein sequence ID" value="SHH39729.1"/>
    <property type="molecule type" value="Genomic_DNA"/>
</dbReference>
<dbReference type="Pfam" id="PF02321">
    <property type="entry name" value="OEP"/>
    <property type="match status" value="2"/>
</dbReference>
<organism evidence="10 11">
    <name type="scientific">Desulfofustis glycolicus DSM 9705</name>
    <dbReference type="NCBI Taxonomy" id="1121409"/>
    <lineage>
        <taxon>Bacteria</taxon>
        <taxon>Pseudomonadati</taxon>
        <taxon>Thermodesulfobacteriota</taxon>
        <taxon>Desulfobulbia</taxon>
        <taxon>Desulfobulbales</taxon>
        <taxon>Desulfocapsaceae</taxon>
        <taxon>Desulfofustis</taxon>
    </lineage>
</organism>
<dbReference type="PANTHER" id="PTHR30026">
    <property type="entry name" value="OUTER MEMBRANE PROTEIN TOLC"/>
    <property type="match status" value="1"/>
</dbReference>
<reference evidence="10 11" key="1">
    <citation type="submission" date="2016-11" db="EMBL/GenBank/DDBJ databases">
        <authorList>
            <person name="Jaros S."/>
            <person name="Januszkiewicz K."/>
            <person name="Wedrychowicz H."/>
        </authorList>
    </citation>
    <scope>NUCLEOTIDE SEQUENCE [LARGE SCALE GENOMIC DNA]</scope>
    <source>
        <strain evidence="10 11">DSM 9705</strain>
    </source>
</reference>
<gene>
    <name evidence="10" type="ORF">SAMN02745124_00437</name>
</gene>
<feature type="compositionally biased region" description="Pro residues" evidence="8">
    <location>
        <begin position="41"/>
        <end position="54"/>
    </location>
</feature>
<evidence type="ECO:0000256" key="6">
    <source>
        <dbReference type="ARBA" id="ARBA00023136"/>
    </source>
</evidence>
<dbReference type="RefSeq" id="WP_208609678.1">
    <property type="nucleotide sequence ID" value="NZ_FQXS01000001.1"/>
</dbReference>
<sequence length="554" mass="61232">MMRRFFGAITASLLALVMNGCLGVTLNSPTTRPVDLSTPEQPRPPGPDVAPVPVPTGTSPEVAEYYYRMTEKPSSLESMTVDTPLELSVEQAVVSALENNRALVVEQFNPLIAGTFVDTERGVFDPTLFAEATLETYRQRSFNEVEGRLFSLDGDERTIVGGISQQLPTGTELSLEIAQQGGTRDDIRANDEARAGLNLTQALLRGGNLAANLAGIHRAQAAALASAYELRGFTENLVARVENAYWDYALATRQVEIFEESFALAQRQRDDIHTRIEVGQIAETEEVVANAELALRRQQLIDARNDREQARLSLLRLINPPSARGWDQDIRLSEKAVIPEVRLGSAEEHERLATRLRPDLNEARLQARRGELETVQTANGLLPRLDLFITLGKTGYARSFGESFTDLDGPGYNVSAGLAFELPVGNRAAKALDRRARAGYRQALHSIDNLQQLISLEVRTALLEVERSLQQIDASAARRILQEEVQRAETVRFRVGTATALDVARVQRDLLESRINEVEAIVNYRQALINLYLLDGTLLLRRGIDGPGAEEVLF</sequence>
<evidence type="ECO:0000256" key="3">
    <source>
        <dbReference type="ARBA" id="ARBA00022448"/>
    </source>
</evidence>
<keyword evidence="6" id="KW-0472">Membrane</keyword>
<dbReference type="GO" id="GO:0015288">
    <property type="term" value="F:porin activity"/>
    <property type="evidence" value="ECO:0007669"/>
    <property type="project" value="TreeGrafter"/>
</dbReference>
<comment type="subcellular location">
    <subcellularLocation>
        <location evidence="1">Cell outer membrane</location>
    </subcellularLocation>
</comment>
<name>A0A1M5SMG4_9BACT</name>
<dbReference type="PANTHER" id="PTHR30026:SF23">
    <property type="entry name" value="TO APRF-PUTATIVE OUTER MEMBRANE EFFLUX PROTEIN OR SECRETED ALKALINE PHOSPHATASE-RELATED"/>
    <property type="match status" value="1"/>
</dbReference>
<dbReference type="SUPFAM" id="SSF56954">
    <property type="entry name" value="Outer membrane efflux proteins (OEP)"/>
    <property type="match status" value="1"/>
</dbReference>
<evidence type="ECO:0000256" key="8">
    <source>
        <dbReference type="SAM" id="MobiDB-lite"/>
    </source>
</evidence>
<dbReference type="GO" id="GO:0015562">
    <property type="term" value="F:efflux transmembrane transporter activity"/>
    <property type="evidence" value="ECO:0007669"/>
    <property type="project" value="InterPro"/>
</dbReference>
<keyword evidence="11" id="KW-1185">Reference proteome</keyword>
<keyword evidence="7" id="KW-0998">Cell outer membrane</keyword>